<reference evidence="27 28" key="1">
    <citation type="submission" date="2012-09" db="EMBL/GenBank/DDBJ databases">
        <title>The Genome Sequence of Alloiococcus otitis ATCC 51267.</title>
        <authorList>
            <consortium name="The Broad Institute Genome Sequencing Platform"/>
            <person name="Earl A."/>
            <person name="Ward D."/>
            <person name="Feldgarden M."/>
            <person name="Gevers D."/>
            <person name="Huys G."/>
            <person name="Walker B."/>
            <person name="Young S.K."/>
            <person name="Zeng Q."/>
            <person name="Gargeya S."/>
            <person name="Fitzgerald M."/>
            <person name="Haas B."/>
            <person name="Abouelleil A."/>
            <person name="Alvarado L."/>
            <person name="Arachchi H.M."/>
            <person name="Berlin A.M."/>
            <person name="Chapman S.B."/>
            <person name="Goldberg J."/>
            <person name="Griggs A."/>
            <person name="Gujja S."/>
            <person name="Hansen M."/>
            <person name="Howarth C."/>
            <person name="Imamovic A."/>
            <person name="Larimer J."/>
            <person name="McCowen C."/>
            <person name="Montmayeur A."/>
            <person name="Murphy C."/>
            <person name="Neiman D."/>
            <person name="Pearson M."/>
            <person name="Priest M."/>
            <person name="Roberts A."/>
            <person name="Saif S."/>
            <person name="Shea T."/>
            <person name="Sisk P."/>
            <person name="Sykes S."/>
            <person name="Wortman J."/>
            <person name="Nusbaum C."/>
            <person name="Birren B."/>
        </authorList>
    </citation>
    <scope>NUCLEOTIDE SEQUENCE [LARGE SCALE GENOMIC DNA]</scope>
    <source>
        <strain evidence="27 28">ATCC 51267</strain>
    </source>
</reference>
<dbReference type="STRING" id="883081.HMPREF9698_00528"/>
<dbReference type="InterPro" id="IPR036412">
    <property type="entry name" value="HAD-like_sf"/>
</dbReference>
<dbReference type="PRINTS" id="PR00119">
    <property type="entry name" value="CATATPASE"/>
</dbReference>
<evidence type="ECO:0000313" key="27">
    <source>
        <dbReference type="EMBL" id="EKU93932.1"/>
    </source>
</evidence>
<dbReference type="FunFam" id="2.70.150.10:FF:000020">
    <property type="entry name" value="Copper-exporting P-type ATPase A"/>
    <property type="match status" value="1"/>
</dbReference>
<evidence type="ECO:0000256" key="23">
    <source>
        <dbReference type="ARBA" id="ARBA00069640"/>
    </source>
</evidence>
<keyword evidence="8 24" id="KW-0479">Metal-binding</keyword>
<comment type="function">
    <text evidence="21">Involved in copper transport.</text>
</comment>
<dbReference type="GO" id="GO:0043682">
    <property type="term" value="F:P-type divalent copper transporter activity"/>
    <property type="evidence" value="ECO:0007669"/>
    <property type="project" value="TreeGrafter"/>
</dbReference>
<dbReference type="NCBIfam" id="TIGR01494">
    <property type="entry name" value="ATPase_P-type"/>
    <property type="match status" value="1"/>
</dbReference>
<dbReference type="SUPFAM" id="SSF56784">
    <property type="entry name" value="HAD-like"/>
    <property type="match status" value="1"/>
</dbReference>
<evidence type="ECO:0000256" key="11">
    <source>
        <dbReference type="ARBA" id="ARBA00022796"/>
    </source>
</evidence>
<keyword evidence="5" id="KW-0813">Transport</keyword>
<dbReference type="NCBIfam" id="TIGR01511">
    <property type="entry name" value="ATPase-IB1_Cu"/>
    <property type="match status" value="1"/>
</dbReference>
<evidence type="ECO:0000256" key="16">
    <source>
        <dbReference type="ARBA" id="ARBA00023008"/>
    </source>
</evidence>
<evidence type="ECO:0000256" key="21">
    <source>
        <dbReference type="ARBA" id="ARBA00037427"/>
    </source>
</evidence>
<dbReference type="PATRIC" id="fig|883081.3.peg.527"/>
<dbReference type="Gene3D" id="3.40.1110.10">
    <property type="entry name" value="Calcium-transporting ATPase, cytoplasmic domain N"/>
    <property type="match status" value="1"/>
</dbReference>
<evidence type="ECO:0000256" key="13">
    <source>
        <dbReference type="ARBA" id="ARBA00022842"/>
    </source>
</evidence>
<evidence type="ECO:0000256" key="20">
    <source>
        <dbReference type="ARBA" id="ARBA00033239"/>
    </source>
</evidence>
<evidence type="ECO:0000256" key="22">
    <source>
        <dbReference type="ARBA" id="ARBA00049289"/>
    </source>
</evidence>
<dbReference type="GO" id="GO:0140581">
    <property type="term" value="F:P-type monovalent copper transporter activity"/>
    <property type="evidence" value="ECO:0007669"/>
    <property type="project" value="UniProtKB-EC"/>
</dbReference>
<dbReference type="PANTHER" id="PTHR43520:SF8">
    <property type="entry name" value="P-TYPE CU(+) TRANSPORTER"/>
    <property type="match status" value="1"/>
</dbReference>
<organism evidence="27 28">
    <name type="scientific">Alloiococcus otitis ATCC 51267</name>
    <dbReference type="NCBI Taxonomy" id="883081"/>
    <lineage>
        <taxon>Bacteria</taxon>
        <taxon>Bacillati</taxon>
        <taxon>Bacillota</taxon>
        <taxon>Bacilli</taxon>
        <taxon>Lactobacillales</taxon>
        <taxon>Carnobacteriaceae</taxon>
        <taxon>Alloiococcus</taxon>
    </lineage>
</organism>
<dbReference type="EMBL" id="AGXA01000011">
    <property type="protein sequence ID" value="EKU93932.1"/>
    <property type="molecule type" value="Genomic_DNA"/>
</dbReference>
<evidence type="ECO:0000256" key="10">
    <source>
        <dbReference type="ARBA" id="ARBA00022741"/>
    </source>
</evidence>
<dbReference type="NCBIfam" id="TIGR01525">
    <property type="entry name" value="ATPase-IB_hvy"/>
    <property type="match status" value="1"/>
</dbReference>
<evidence type="ECO:0000256" key="15">
    <source>
        <dbReference type="ARBA" id="ARBA00022989"/>
    </source>
</evidence>
<feature type="transmembrane region" description="Helical" evidence="24">
    <location>
        <begin position="264"/>
        <end position="286"/>
    </location>
</feature>
<proteinExistence type="inferred from homology"/>
<dbReference type="PANTHER" id="PTHR43520">
    <property type="entry name" value="ATP7, ISOFORM B"/>
    <property type="match status" value="1"/>
</dbReference>
<feature type="domain" description="HMA" evidence="26">
    <location>
        <begin position="71"/>
        <end position="137"/>
    </location>
</feature>
<dbReference type="SUPFAM" id="SSF81653">
    <property type="entry name" value="Calcium ATPase, transduction domain A"/>
    <property type="match status" value="1"/>
</dbReference>
<keyword evidence="28" id="KW-1185">Reference proteome</keyword>
<keyword evidence="13" id="KW-0460">Magnesium</keyword>
<feature type="region of interest" description="Disordered" evidence="25">
    <location>
        <begin position="136"/>
        <end position="157"/>
    </location>
</feature>
<keyword evidence="7 24" id="KW-0812">Transmembrane</keyword>
<feature type="transmembrane region" description="Helical" evidence="24">
    <location>
        <begin position="765"/>
        <end position="786"/>
    </location>
</feature>
<evidence type="ECO:0000256" key="7">
    <source>
        <dbReference type="ARBA" id="ARBA00022692"/>
    </source>
</evidence>
<evidence type="ECO:0000256" key="25">
    <source>
        <dbReference type="SAM" id="MobiDB-lite"/>
    </source>
</evidence>
<evidence type="ECO:0000256" key="3">
    <source>
        <dbReference type="ARBA" id="ARBA00012517"/>
    </source>
</evidence>
<evidence type="ECO:0000256" key="1">
    <source>
        <dbReference type="ARBA" id="ARBA00004651"/>
    </source>
</evidence>
<accession>K9ESL9</accession>
<evidence type="ECO:0000259" key="26">
    <source>
        <dbReference type="PROSITE" id="PS50846"/>
    </source>
</evidence>
<evidence type="ECO:0000256" key="17">
    <source>
        <dbReference type="ARBA" id="ARBA00023065"/>
    </source>
</evidence>
<dbReference type="PROSITE" id="PS01047">
    <property type="entry name" value="HMA_1"/>
    <property type="match status" value="1"/>
</dbReference>
<dbReference type="Pfam" id="PF00403">
    <property type="entry name" value="HMA"/>
    <property type="match status" value="2"/>
</dbReference>
<evidence type="ECO:0000256" key="18">
    <source>
        <dbReference type="ARBA" id="ARBA00023136"/>
    </source>
</evidence>
<dbReference type="GO" id="GO:0005524">
    <property type="term" value="F:ATP binding"/>
    <property type="evidence" value="ECO:0007669"/>
    <property type="project" value="UniProtKB-UniRule"/>
</dbReference>
<dbReference type="InterPro" id="IPR017969">
    <property type="entry name" value="Heavy-metal-associated_CS"/>
</dbReference>
<dbReference type="InterPro" id="IPR006121">
    <property type="entry name" value="HMA_dom"/>
</dbReference>
<protein>
    <recommendedName>
        <fullName evidence="4">Copper-exporting P-type ATPase</fullName>
        <ecNumber evidence="3">7.2.2.8</ecNumber>
    </recommendedName>
    <alternativeName>
        <fullName evidence="19">Copper-exporting P-type ATPase A</fullName>
    </alternativeName>
    <alternativeName>
        <fullName evidence="20">Cu(+)-exporting ATPase</fullName>
    </alternativeName>
    <alternativeName>
        <fullName evidence="23">Probable copper-transporting ATPase SynA</fullName>
    </alternativeName>
</protein>
<evidence type="ECO:0000256" key="12">
    <source>
        <dbReference type="ARBA" id="ARBA00022840"/>
    </source>
</evidence>
<comment type="caution">
    <text evidence="27">The sequence shown here is derived from an EMBL/GenBank/DDBJ whole genome shotgun (WGS) entry which is preliminary data.</text>
</comment>
<evidence type="ECO:0000256" key="24">
    <source>
        <dbReference type="RuleBase" id="RU362081"/>
    </source>
</evidence>
<dbReference type="GO" id="GO:0005886">
    <property type="term" value="C:plasma membrane"/>
    <property type="evidence" value="ECO:0007669"/>
    <property type="project" value="UniProtKB-SubCell"/>
</dbReference>
<dbReference type="PRINTS" id="PR00943">
    <property type="entry name" value="CUATPASE"/>
</dbReference>
<dbReference type="Gene3D" id="2.70.150.10">
    <property type="entry name" value="Calcium-transporting ATPase, cytoplasmic transduction domain A"/>
    <property type="match status" value="1"/>
</dbReference>
<dbReference type="HOGENOM" id="CLU_001771_0_3_9"/>
<dbReference type="SFLD" id="SFLDF00027">
    <property type="entry name" value="p-type_atpase"/>
    <property type="match status" value="1"/>
</dbReference>
<feature type="transmembrane region" description="Helical" evidence="24">
    <location>
        <begin position="423"/>
        <end position="442"/>
    </location>
</feature>
<dbReference type="InterPro" id="IPR023299">
    <property type="entry name" value="ATPase_P-typ_cyto_dom_N"/>
</dbReference>
<evidence type="ECO:0000256" key="9">
    <source>
        <dbReference type="ARBA" id="ARBA00022737"/>
    </source>
</evidence>
<dbReference type="InterPro" id="IPR027256">
    <property type="entry name" value="P-typ_ATPase_IB"/>
</dbReference>
<comment type="subcellular location">
    <subcellularLocation>
        <location evidence="1">Cell membrane</location>
        <topology evidence="1">Multi-pass membrane protein</topology>
    </subcellularLocation>
</comment>
<evidence type="ECO:0000256" key="2">
    <source>
        <dbReference type="ARBA" id="ARBA00006024"/>
    </source>
</evidence>
<dbReference type="OrthoDB" id="9813266at2"/>
<keyword evidence="6 24" id="KW-1003">Cell membrane</keyword>
<dbReference type="SUPFAM" id="SSF81665">
    <property type="entry name" value="Calcium ATPase, transmembrane domain M"/>
    <property type="match status" value="1"/>
</dbReference>
<keyword evidence="18 24" id="KW-0472">Membrane</keyword>
<dbReference type="Proteomes" id="UP000009875">
    <property type="component" value="Unassembled WGS sequence"/>
</dbReference>
<dbReference type="Pfam" id="PF00122">
    <property type="entry name" value="E1-E2_ATPase"/>
    <property type="match status" value="1"/>
</dbReference>
<evidence type="ECO:0000256" key="4">
    <source>
        <dbReference type="ARBA" id="ARBA00015102"/>
    </source>
</evidence>
<evidence type="ECO:0000313" key="28">
    <source>
        <dbReference type="Proteomes" id="UP000009875"/>
    </source>
</evidence>
<dbReference type="SUPFAM" id="SSF55008">
    <property type="entry name" value="HMA, heavy metal-associated domain"/>
    <property type="match status" value="2"/>
</dbReference>
<feature type="domain" description="HMA" evidence="26">
    <location>
        <begin position="1"/>
        <end position="66"/>
    </location>
</feature>
<dbReference type="InterPro" id="IPR018303">
    <property type="entry name" value="ATPase_P-typ_P_site"/>
</dbReference>
<dbReference type="SFLD" id="SFLDG00002">
    <property type="entry name" value="C1.7:_P-type_atpase_like"/>
    <property type="match status" value="1"/>
</dbReference>
<dbReference type="InterPro" id="IPR001757">
    <property type="entry name" value="P_typ_ATPase"/>
</dbReference>
<dbReference type="SFLD" id="SFLDS00003">
    <property type="entry name" value="Haloacid_Dehalogenase"/>
    <property type="match status" value="1"/>
</dbReference>
<gene>
    <name evidence="27" type="ORF">HMPREF9698_00528</name>
</gene>
<dbReference type="GO" id="GO:0055070">
    <property type="term" value="P:copper ion homeostasis"/>
    <property type="evidence" value="ECO:0007669"/>
    <property type="project" value="TreeGrafter"/>
</dbReference>
<dbReference type="Pfam" id="PF00702">
    <property type="entry name" value="Hydrolase"/>
    <property type="match status" value="1"/>
</dbReference>
<dbReference type="InterPro" id="IPR006122">
    <property type="entry name" value="HMA_Cu_ion-bd"/>
</dbReference>
<dbReference type="RefSeq" id="WP_003777108.1">
    <property type="nucleotide sequence ID" value="NZ_JH992958.1"/>
</dbReference>
<keyword evidence="17" id="KW-0406">Ion transport</keyword>
<evidence type="ECO:0000256" key="8">
    <source>
        <dbReference type="ARBA" id="ARBA00022723"/>
    </source>
</evidence>
<dbReference type="CDD" id="cd00371">
    <property type="entry name" value="HMA"/>
    <property type="match status" value="2"/>
</dbReference>
<dbReference type="GO" id="GO:0005507">
    <property type="term" value="F:copper ion binding"/>
    <property type="evidence" value="ECO:0007669"/>
    <property type="project" value="InterPro"/>
</dbReference>
<feature type="transmembrane region" description="Helical" evidence="24">
    <location>
        <begin position="199"/>
        <end position="220"/>
    </location>
</feature>
<dbReference type="NCBIfam" id="TIGR00003">
    <property type="entry name" value="copper ion binding protein"/>
    <property type="match status" value="2"/>
</dbReference>
<dbReference type="Gene3D" id="3.30.70.100">
    <property type="match status" value="2"/>
</dbReference>
<keyword evidence="12 24" id="KW-0067">ATP-binding</keyword>
<keyword evidence="14" id="KW-1278">Translocase</keyword>
<evidence type="ECO:0000256" key="14">
    <source>
        <dbReference type="ARBA" id="ARBA00022967"/>
    </source>
</evidence>
<dbReference type="eggNOG" id="COG2217">
    <property type="taxonomic scope" value="Bacteria"/>
</dbReference>
<sequence>MAETFTVEGMTCAACAQTVESAAAKTAGVEEASVNLTSEKLQVETSENFKEEDLRQAVKKAGYALALAEPVQKIFAISDMTCASCAQTIEGTVSKLEGAKEVSVNLASEKMTVTYDPSKLSIRQIEDAVDQAGYSARLKRDRSSQSDQAGQDKPLSKKDSYKKKTIIGFAFMVPLMVIAMGPMLGMPLPDFLDPMTSPLNFALLQLALTIPVVLTGFAYYRQGFKTLLAGHPNMNALIALGTAAAFLYSLGATLAIAVTGRSDLAMMLYYETTAMILTLHSLGKYLEERAKGQMSQAVESLLNLAAKTARIVHDGQEEEVAIEEVVPGDVIRVKPGEKMPVDGRIISGRTSVDESMLTGESLPVEKDLEDEVIGATLNQNGSIDYRATKVGDDTTLAQIIDLVDQAQASKAPIAQTADKVTQYFVPAVIGLALLSSLAWLVFGQSFLFALTIAISVLVIACPCALGLATPTAIMVATGKGAQHGVLIKSGQALEGLQAIDTMVFDKTGTLTKGQPECTDIISLPGHDYDEADLLYLAASAEKGSEHALAQAILDKAEAEGVQVGQSSDFQAQSGMGISAQVDGQTIFFGNQKLMDQEGIDLDETIKDQVNDLADQGKTPMFLADESQILAIFAVADLLKDSAKEAIQSIRDQGIEVMMLTGDNEKTAQALASQAGIDGVVADVLPQDKSDQIAKLKDQGKSVAMVGDGINDAPALAQADVGLAIGTGTDVAVDSADVVLMRDDLKEVTTAVELSRASLKNIKQNLFWAFLYNSLGIPVAMGVLFFFGGPLLSPEIAALAMSLSSVSVLLNASRLKGFKPSHAQVSPS</sequence>
<keyword evidence="10 24" id="KW-0547">Nucleotide-binding</keyword>
<dbReference type="AlphaFoldDB" id="K9ESL9"/>
<dbReference type="InterPro" id="IPR008250">
    <property type="entry name" value="ATPase_P-typ_transduc_dom_A_sf"/>
</dbReference>
<dbReference type="Gene3D" id="3.40.50.1000">
    <property type="entry name" value="HAD superfamily/HAD-like"/>
    <property type="match status" value="1"/>
</dbReference>
<dbReference type="CDD" id="cd02094">
    <property type="entry name" value="P-type_ATPase_Cu-like"/>
    <property type="match status" value="1"/>
</dbReference>
<comment type="catalytic activity">
    <reaction evidence="22">
        <text>Cu(+)(in) + ATP + H2O = Cu(+)(out) + ADP + phosphate + H(+)</text>
        <dbReference type="Rhea" id="RHEA:25792"/>
        <dbReference type="ChEBI" id="CHEBI:15377"/>
        <dbReference type="ChEBI" id="CHEBI:15378"/>
        <dbReference type="ChEBI" id="CHEBI:30616"/>
        <dbReference type="ChEBI" id="CHEBI:43474"/>
        <dbReference type="ChEBI" id="CHEBI:49552"/>
        <dbReference type="ChEBI" id="CHEBI:456216"/>
        <dbReference type="EC" id="7.2.2.8"/>
    </reaction>
</comment>
<dbReference type="InterPro" id="IPR023214">
    <property type="entry name" value="HAD_sf"/>
</dbReference>
<keyword evidence="15 24" id="KW-1133">Transmembrane helix</keyword>
<comment type="similarity">
    <text evidence="2 24">Belongs to the cation transport ATPase (P-type) (TC 3.A.3) family. Type IB subfamily.</text>
</comment>
<feature type="transmembrane region" description="Helical" evidence="24">
    <location>
        <begin position="448"/>
        <end position="469"/>
    </location>
</feature>
<evidence type="ECO:0000256" key="5">
    <source>
        <dbReference type="ARBA" id="ARBA00022448"/>
    </source>
</evidence>
<evidence type="ECO:0000256" key="6">
    <source>
        <dbReference type="ARBA" id="ARBA00022475"/>
    </source>
</evidence>
<keyword evidence="16" id="KW-0186">Copper</keyword>
<evidence type="ECO:0000256" key="19">
    <source>
        <dbReference type="ARBA" id="ARBA00029719"/>
    </source>
</evidence>
<keyword evidence="9" id="KW-0677">Repeat</keyword>
<dbReference type="PROSITE" id="PS00154">
    <property type="entry name" value="ATPASE_E1_E2"/>
    <property type="match status" value="1"/>
</dbReference>
<feature type="transmembrane region" description="Helical" evidence="24">
    <location>
        <begin position="166"/>
        <end position="187"/>
    </location>
</feature>
<dbReference type="InterPro" id="IPR059000">
    <property type="entry name" value="ATPase_P-type_domA"/>
</dbReference>
<dbReference type="GO" id="GO:0016887">
    <property type="term" value="F:ATP hydrolysis activity"/>
    <property type="evidence" value="ECO:0007669"/>
    <property type="project" value="InterPro"/>
</dbReference>
<dbReference type="FunFam" id="3.30.70.100:FF:000001">
    <property type="entry name" value="ATPase copper transporting beta"/>
    <property type="match status" value="1"/>
</dbReference>
<keyword evidence="11" id="KW-0187">Copper transport</keyword>
<dbReference type="PROSITE" id="PS50846">
    <property type="entry name" value="HMA_2"/>
    <property type="match status" value="2"/>
</dbReference>
<dbReference type="InterPro" id="IPR044492">
    <property type="entry name" value="P_typ_ATPase_HD_dom"/>
</dbReference>
<name>K9ESL9_9LACT</name>
<dbReference type="InterPro" id="IPR036163">
    <property type="entry name" value="HMA_dom_sf"/>
</dbReference>
<dbReference type="InterPro" id="IPR023298">
    <property type="entry name" value="ATPase_P-typ_TM_dom_sf"/>
</dbReference>
<dbReference type="EC" id="7.2.2.8" evidence="3"/>
<feature type="transmembrane region" description="Helical" evidence="24">
    <location>
        <begin position="236"/>
        <end position="258"/>
    </location>
</feature>